<dbReference type="SUPFAM" id="SSF53335">
    <property type="entry name" value="S-adenosyl-L-methionine-dependent methyltransferases"/>
    <property type="match status" value="1"/>
</dbReference>
<dbReference type="Proteomes" id="UP001519349">
    <property type="component" value="Unassembled WGS sequence"/>
</dbReference>
<keyword evidence="1" id="KW-0808">Transferase</keyword>
<protein>
    <submittedName>
        <fullName evidence="3">Class I SAM-dependent methyltransferase</fullName>
    </submittedName>
</protein>
<evidence type="ECO:0000313" key="4">
    <source>
        <dbReference type="Proteomes" id="UP001519349"/>
    </source>
</evidence>
<dbReference type="InterPro" id="IPR013216">
    <property type="entry name" value="Methyltransf_11"/>
</dbReference>
<keyword evidence="4" id="KW-1185">Reference proteome</keyword>
<dbReference type="PANTHER" id="PTHR44068:SF1">
    <property type="entry name" value="HYPOTHETICAL LOC100005854"/>
    <property type="match status" value="1"/>
</dbReference>
<proteinExistence type="predicted"/>
<evidence type="ECO:0000259" key="2">
    <source>
        <dbReference type="Pfam" id="PF08241"/>
    </source>
</evidence>
<dbReference type="RefSeq" id="WP_209552148.1">
    <property type="nucleotide sequence ID" value="NZ_QFAY01000044.1"/>
</dbReference>
<dbReference type="EMBL" id="QFAY01000044">
    <property type="protein sequence ID" value="MBP2622270.1"/>
    <property type="molecule type" value="Genomic_DNA"/>
</dbReference>
<reference evidence="3 4" key="1">
    <citation type="submission" date="2018-05" db="EMBL/GenBank/DDBJ databases">
        <title>Draft genome sequence of Streptococcus panodentis CCUG 70867T.</title>
        <authorList>
            <person name="Salva-Serra F."/>
            <person name="Mendez V."/>
            <person name="Jaen-Luchoro D."/>
            <person name="Gonzales-Siles L."/>
            <person name="Karlsson R."/>
            <person name="Engstrom-Jakobsson H."/>
            <person name="Busquets A."/>
            <person name="Gomila M."/>
            <person name="Pineiro-Iglesias B."/>
            <person name="Bennasar-Figueras A."/>
            <person name="Seeger M."/>
            <person name="Moore E."/>
        </authorList>
    </citation>
    <scope>NUCLEOTIDE SEQUENCE [LARGE SCALE GENOMIC DNA]</scope>
    <source>
        <strain evidence="3 4">CCUG 70867</strain>
    </source>
</reference>
<dbReference type="CDD" id="cd02440">
    <property type="entry name" value="AdoMet_MTases"/>
    <property type="match status" value="1"/>
</dbReference>
<dbReference type="Gene3D" id="3.40.50.150">
    <property type="entry name" value="Vaccinia Virus protein VP39"/>
    <property type="match status" value="1"/>
</dbReference>
<comment type="caution">
    <text evidence="3">The sequence shown here is derived from an EMBL/GenBank/DDBJ whole genome shotgun (WGS) entry which is preliminary data.</text>
</comment>
<dbReference type="InterPro" id="IPR029063">
    <property type="entry name" value="SAM-dependent_MTases_sf"/>
</dbReference>
<evidence type="ECO:0000256" key="1">
    <source>
        <dbReference type="ARBA" id="ARBA00022679"/>
    </source>
</evidence>
<organism evidence="3 4">
    <name type="scientific">Streptococcus panodentis</name>
    <dbReference type="NCBI Taxonomy" id="1581472"/>
    <lineage>
        <taxon>Bacteria</taxon>
        <taxon>Bacillati</taxon>
        <taxon>Bacillota</taxon>
        <taxon>Bacilli</taxon>
        <taxon>Lactobacillales</taxon>
        <taxon>Streptococcaceae</taxon>
        <taxon>Streptococcus</taxon>
    </lineage>
</organism>
<dbReference type="GO" id="GO:0032259">
    <property type="term" value="P:methylation"/>
    <property type="evidence" value="ECO:0007669"/>
    <property type="project" value="UniProtKB-KW"/>
</dbReference>
<feature type="domain" description="Methyltransferase type 11" evidence="2">
    <location>
        <begin position="48"/>
        <end position="144"/>
    </location>
</feature>
<dbReference type="PANTHER" id="PTHR44068">
    <property type="entry name" value="ZGC:194242"/>
    <property type="match status" value="1"/>
</dbReference>
<sequence>MANNRWEQFRQPQGFMGRLLAKGMNRGHLALVVWSLSLIRRRTPTKMLDVGCGGGGSLRELMDTFPQASARGIDPSEACLTVARKVTRDFGRRCQLQQGAAEKIPCQDESFDLVTAYETVYFWPDLSNGLAEIWRVLEPGGRLLLACELSPSEKNRKYEARIAGMKIYSSQELAARLEQAGFTNIEHQQDAKGRFCLLGEKQGGSK</sequence>
<gene>
    <name evidence="3" type="ORF">DHL47_13320</name>
</gene>
<evidence type="ECO:0000313" key="3">
    <source>
        <dbReference type="EMBL" id="MBP2622270.1"/>
    </source>
</evidence>
<accession>A0ABS5B0B8</accession>
<keyword evidence="3" id="KW-0489">Methyltransferase</keyword>
<name>A0ABS5B0B8_9STRE</name>
<dbReference type="Pfam" id="PF08241">
    <property type="entry name" value="Methyltransf_11"/>
    <property type="match status" value="1"/>
</dbReference>
<dbReference type="GO" id="GO:0008168">
    <property type="term" value="F:methyltransferase activity"/>
    <property type="evidence" value="ECO:0007669"/>
    <property type="project" value="UniProtKB-KW"/>
</dbReference>
<dbReference type="InterPro" id="IPR050447">
    <property type="entry name" value="Erg6_SMT_methyltransf"/>
</dbReference>